<accession>A0ABP4MS42</accession>
<evidence type="ECO:0000256" key="4">
    <source>
        <dbReference type="ARBA" id="ARBA00022840"/>
    </source>
</evidence>
<dbReference type="PROSITE" id="PS51198">
    <property type="entry name" value="UVRD_HELICASE_ATP_BIND"/>
    <property type="match status" value="1"/>
</dbReference>
<proteinExistence type="predicted"/>
<reference evidence="9" key="1">
    <citation type="journal article" date="2019" name="Int. J. Syst. Evol. Microbiol.">
        <title>The Global Catalogue of Microorganisms (GCM) 10K type strain sequencing project: providing services to taxonomists for standard genome sequencing and annotation.</title>
        <authorList>
            <consortium name="The Broad Institute Genomics Platform"/>
            <consortium name="The Broad Institute Genome Sequencing Center for Infectious Disease"/>
            <person name="Wu L."/>
            <person name="Ma J."/>
        </authorList>
    </citation>
    <scope>NUCLEOTIDE SEQUENCE [LARGE SCALE GENOMIC DNA]</scope>
    <source>
        <strain evidence="9">JCM 14303</strain>
    </source>
</reference>
<organism evidence="8 9">
    <name type="scientific">Kribbella lupini</name>
    <dbReference type="NCBI Taxonomy" id="291602"/>
    <lineage>
        <taxon>Bacteria</taxon>
        <taxon>Bacillati</taxon>
        <taxon>Actinomycetota</taxon>
        <taxon>Actinomycetes</taxon>
        <taxon>Propionibacteriales</taxon>
        <taxon>Kribbellaceae</taxon>
        <taxon>Kribbella</taxon>
    </lineage>
</organism>
<protein>
    <submittedName>
        <fullName evidence="8">ATP-dependent helicase</fullName>
    </submittedName>
</protein>
<dbReference type="Pfam" id="PF00580">
    <property type="entry name" value="UvrD-helicase"/>
    <property type="match status" value="1"/>
</dbReference>
<evidence type="ECO:0000256" key="6">
    <source>
        <dbReference type="PROSITE-ProRule" id="PRU00560"/>
    </source>
</evidence>
<dbReference type="InterPro" id="IPR014016">
    <property type="entry name" value="UvrD-like_ATP-bd"/>
</dbReference>
<evidence type="ECO:0000313" key="9">
    <source>
        <dbReference type="Proteomes" id="UP001500363"/>
    </source>
</evidence>
<feature type="binding site" evidence="6">
    <location>
        <begin position="32"/>
        <end position="39"/>
    </location>
    <ligand>
        <name>ATP</name>
        <dbReference type="ChEBI" id="CHEBI:30616"/>
    </ligand>
</feature>
<feature type="domain" description="UvrD-like helicase ATP-binding" evidence="7">
    <location>
        <begin position="11"/>
        <end position="281"/>
    </location>
</feature>
<dbReference type="GO" id="GO:0004386">
    <property type="term" value="F:helicase activity"/>
    <property type="evidence" value="ECO:0007669"/>
    <property type="project" value="UniProtKB-KW"/>
</dbReference>
<keyword evidence="2 6" id="KW-0378">Hydrolase</keyword>
<dbReference type="Gene3D" id="1.10.10.160">
    <property type="match status" value="1"/>
</dbReference>
<evidence type="ECO:0000259" key="7">
    <source>
        <dbReference type="PROSITE" id="PS51198"/>
    </source>
</evidence>
<name>A0ABP4MS42_9ACTN</name>
<sequence length="586" mass="63884">MNSEKRRQQAAVLLSEMQQQTMLAGGGRLVTACPGAGKTRSVGARAAVLDADGLRVALVTYTNVAADEMRGTLARDYGARLADQHYVGTLHSFLLKYVFRPFSHLVMGCSVPPAVRVESGERFLRFKEHRLALDDFEFHVDSSLTFEGRYPNGLFLKRAALSEAMRAEATAGKVEEARSGVVQVDEAMYWCMLTLEKFPDVRSAVAARFDEIIVDEAQDTSGFQIECLRLIAGAGLSSLFLVGDFDQSIYEFKGASRKSCLGLASQIGLVEYRLTENHRSSQRICNVAANFRGLETPDSAVGPAANANIQPSVMLYEPERLALIPDDFSSYLKQFEISPSHGAVIARNNRLLDSLSGRPSRPGFTPSIRLCLDVARLDHQAPALRQLRNLEDLIVNVAFGEAQASRTVERSESLRDAAMFVVDNLPPSEGLLGEWVNSATSIIVSAAQLVGGDAGVRDRISTRLRISATNAELPLEEAVQPGRSDGLRLDTIHGVKGMSIGGVLLVVDHVERYDGALQADEWASAIRRQTESKAQHVADEELRIVYVALTRAERVCRLAIPSDTSVATLEAFRSVGFTVEGLDVSA</sequence>
<dbReference type="Gene3D" id="3.40.50.300">
    <property type="entry name" value="P-loop containing nucleotide triphosphate hydrolases"/>
    <property type="match status" value="2"/>
</dbReference>
<evidence type="ECO:0000256" key="2">
    <source>
        <dbReference type="ARBA" id="ARBA00022801"/>
    </source>
</evidence>
<evidence type="ECO:0000256" key="1">
    <source>
        <dbReference type="ARBA" id="ARBA00022741"/>
    </source>
</evidence>
<evidence type="ECO:0000256" key="5">
    <source>
        <dbReference type="ARBA" id="ARBA00023125"/>
    </source>
</evidence>
<keyword evidence="4 6" id="KW-0067">ATP-binding</keyword>
<dbReference type="PANTHER" id="PTHR11070">
    <property type="entry name" value="UVRD / RECB / PCRA DNA HELICASE FAMILY MEMBER"/>
    <property type="match status" value="1"/>
</dbReference>
<evidence type="ECO:0000313" key="8">
    <source>
        <dbReference type="EMBL" id="GAA1549318.1"/>
    </source>
</evidence>
<dbReference type="EMBL" id="BAAANC010000003">
    <property type="protein sequence ID" value="GAA1549318.1"/>
    <property type="molecule type" value="Genomic_DNA"/>
</dbReference>
<dbReference type="InterPro" id="IPR027417">
    <property type="entry name" value="P-loop_NTPase"/>
</dbReference>
<keyword evidence="1 6" id="KW-0547">Nucleotide-binding</keyword>
<comment type="caution">
    <text evidence="8">The sequence shown here is derived from an EMBL/GenBank/DDBJ whole genome shotgun (WGS) entry which is preliminary data.</text>
</comment>
<dbReference type="InterPro" id="IPR013986">
    <property type="entry name" value="DExx_box_DNA_helicase_dom_sf"/>
</dbReference>
<keyword evidence="3 6" id="KW-0347">Helicase</keyword>
<keyword evidence="5" id="KW-0238">DNA-binding</keyword>
<evidence type="ECO:0000256" key="3">
    <source>
        <dbReference type="ARBA" id="ARBA00022806"/>
    </source>
</evidence>
<dbReference type="SUPFAM" id="SSF52540">
    <property type="entry name" value="P-loop containing nucleoside triphosphate hydrolases"/>
    <property type="match status" value="1"/>
</dbReference>
<keyword evidence="9" id="KW-1185">Reference proteome</keyword>
<dbReference type="PANTHER" id="PTHR11070:SF2">
    <property type="entry name" value="ATP-DEPENDENT DNA HELICASE SRS2"/>
    <property type="match status" value="1"/>
</dbReference>
<gene>
    <name evidence="8" type="ORF">GCM10009741_61680</name>
</gene>
<dbReference type="InterPro" id="IPR000212">
    <property type="entry name" value="DNA_helicase_UvrD/REP"/>
</dbReference>
<dbReference type="Proteomes" id="UP001500363">
    <property type="component" value="Unassembled WGS sequence"/>
</dbReference>